<organism evidence="2 3">
    <name type="scientific">Candidatus Defluviibacterium haderslevense</name>
    <dbReference type="NCBI Taxonomy" id="2981993"/>
    <lineage>
        <taxon>Bacteria</taxon>
        <taxon>Pseudomonadati</taxon>
        <taxon>Bacteroidota</taxon>
        <taxon>Saprospiria</taxon>
        <taxon>Saprospirales</taxon>
        <taxon>Saprospiraceae</taxon>
        <taxon>Candidatus Defluviibacterium</taxon>
    </lineage>
</organism>
<feature type="transmembrane region" description="Helical" evidence="1">
    <location>
        <begin position="119"/>
        <end position="139"/>
    </location>
</feature>
<comment type="caution">
    <text evidence="2">The sequence shown here is derived from an EMBL/GenBank/DDBJ whole genome shotgun (WGS) entry which is preliminary data.</text>
</comment>
<gene>
    <name evidence="2" type="ORF">IPO85_13615</name>
</gene>
<name>A0A9D7SBC3_9BACT</name>
<protein>
    <submittedName>
        <fullName evidence="2">Uncharacterized protein</fullName>
    </submittedName>
</protein>
<reference evidence="2 3" key="1">
    <citation type="submission" date="2020-10" db="EMBL/GenBank/DDBJ databases">
        <title>Connecting structure to function with the recovery of over 1000 high-quality activated sludge metagenome-assembled genomes encoding full-length rRNA genes using long-read sequencing.</title>
        <authorList>
            <person name="Singleton C.M."/>
            <person name="Petriglieri F."/>
            <person name="Kristensen J.M."/>
            <person name="Kirkegaard R.H."/>
            <person name="Michaelsen T.Y."/>
            <person name="Andersen M.H."/>
            <person name="Karst S.M."/>
            <person name="Dueholm M.S."/>
            <person name="Nielsen P.H."/>
            <person name="Albertsen M."/>
        </authorList>
    </citation>
    <scope>NUCLEOTIDE SEQUENCE [LARGE SCALE GENOMIC DNA]</scope>
    <source>
        <strain evidence="2">Ribe_18-Q3-R11-54_BAT3C.373</strain>
    </source>
</reference>
<feature type="transmembrane region" description="Helical" evidence="1">
    <location>
        <begin position="51"/>
        <end position="72"/>
    </location>
</feature>
<proteinExistence type="predicted"/>
<keyword evidence="1" id="KW-0472">Membrane</keyword>
<evidence type="ECO:0000256" key="1">
    <source>
        <dbReference type="SAM" id="Phobius"/>
    </source>
</evidence>
<dbReference type="EMBL" id="JADKFW010000010">
    <property type="protein sequence ID" value="MBK9718522.1"/>
    <property type="molecule type" value="Genomic_DNA"/>
</dbReference>
<evidence type="ECO:0000313" key="3">
    <source>
        <dbReference type="Proteomes" id="UP000808349"/>
    </source>
</evidence>
<feature type="transmembrane region" description="Helical" evidence="1">
    <location>
        <begin position="6"/>
        <end position="27"/>
    </location>
</feature>
<accession>A0A9D7SBC3</accession>
<dbReference type="AlphaFoldDB" id="A0A9D7SBC3"/>
<evidence type="ECO:0000313" key="2">
    <source>
        <dbReference type="EMBL" id="MBK9718522.1"/>
    </source>
</evidence>
<keyword evidence="1" id="KW-0812">Transmembrane</keyword>
<feature type="transmembrane region" description="Helical" evidence="1">
    <location>
        <begin position="78"/>
        <end position="99"/>
    </location>
</feature>
<dbReference type="Proteomes" id="UP000808349">
    <property type="component" value="Unassembled WGS sequence"/>
</dbReference>
<keyword evidence="1" id="KW-1133">Transmembrane helix</keyword>
<sequence>MTQVQVPAFTSKLGPIILIILGIYFIYRHHTHHHFHVDDELIEGPIKKRQLILSLMMFMILSPCSEILAFFFKAGSESIQLFILIALIYSSITILGMLLWINMALHGLKKINWHPIEHYAGLITGITILITGLISFLPIKY</sequence>